<evidence type="ECO:0000313" key="2">
    <source>
        <dbReference type="Proteomes" id="UP000807469"/>
    </source>
</evidence>
<organism evidence="1 2">
    <name type="scientific">Pholiota conissans</name>
    <dbReference type="NCBI Taxonomy" id="109636"/>
    <lineage>
        <taxon>Eukaryota</taxon>
        <taxon>Fungi</taxon>
        <taxon>Dikarya</taxon>
        <taxon>Basidiomycota</taxon>
        <taxon>Agaricomycotina</taxon>
        <taxon>Agaricomycetes</taxon>
        <taxon>Agaricomycetidae</taxon>
        <taxon>Agaricales</taxon>
        <taxon>Agaricineae</taxon>
        <taxon>Strophariaceae</taxon>
        <taxon>Pholiota</taxon>
    </lineage>
</organism>
<keyword evidence="2" id="KW-1185">Reference proteome</keyword>
<accession>A0A9P5Z782</accession>
<dbReference type="AlphaFoldDB" id="A0A9P5Z782"/>
<gene>
    <name evidence="1" type="ORF">BDN70DRAFT_874484</name>
</gene>
<proteinExistence type="predicted"/>
<dbReference type="Proteomes" id="UP000807469">
    <property type="component" value="Unassembled WGS sequence"/>
</dbReference>
<reference evidence="1" key="1">
    <citation type="submission" date="2020-11" db="EMBL/GenBank/DDBJ databases">
        <authorList>
            <consortium name="DOE Joint Genome Institute"/>
            <person name="Ahrendt S."/>
            <person name="Riley R."/>
            <person name="Andreopoulos W."/>
            <person name="Labutti K."/>
            <person name="Pangilinan J."/>
            <person name="Ruiz-Duenas F.J."/>
            <person name="Barrasa J.M."/>
            <person name="Sanchez-Garcia M."/>
            <person name="Camarero S."/>
            <person name="Miyauchi S."/>
            <person name="Serrano A."/>
            <person name="Linde D."/>
            <person name="Babiker R."/>
            <person name="Drula E."/>
            <person name="Ayuso-Fernandez I."/>
            <person name="Pacheco R."/>
            <person name="Padilla G."/>
            <person name="Ferreira P."/>
            <person name="Barriuso J."/>
            <person name="Kellner H."/>
            <person name="Castanera R."/>
            <person name="Alfaro M."/>
            <person name="Ramirez L."/>
            <person name="Pisabarro A.G."/>
            <person name="Kuo A."/>
            <person name="Tritt A."/>
            <person name="Lipzen A."/>
            <person name="He G."/>
            <person name="Yan M."/>
            <person name="Ng V."/>
            <person name="Cullen D."/>
            <person name="Martin F."/>
            <person name="Rosso M.-N."/>
            <person name="Henrissat B."/>
            <person name="Hibbett D."/>
            <person name="Martinez A.T."/>
            <person name="Grigoriev I.V."/>
        </authorList>
    </citation>
    <scope>NUCLEOTIDE SEQUENCE</scope>
    <source>
        <strain evidence="1">CIRM-BRFM 674</strain>
    </source>
</reference>
<dbReference type="EMBL" id="MU155160">
    <property type="protein sequence ID" value="KAF9482892.1"/>
    <property type="molecule type" value="Genomic_DNA"/>
</dbReference>
<evidence type="ECO:0000313" key="1">
    <source>
        <dbReference type="EMBL" id="KAF9482892.1"/>
    </source>
</evidence>
<protein>
    <submittedName>
        <fullName evidence="1">Uncharacterized protein</fullName>
    </submittedName>
</protein>
<name>A0A9P5Z782_9AGAR</name>
<comment type="caution">
    <text evidence="1">The sequence shown here is derived from an EMBL/GenBank/DDBJ whole genome shotgun (WGS) entry which is preliminary data.</text>
</comment>
<sequence>MAPINPSHPILRLLPSFSLPSSPSVPCLLPPLIFSILSTHPSSPTPRTPNPNFKFQYLYIIL</sequence>